<dbReference type="PANTHER" id="PTHR43734">
    <property type="entry name" value="PHYTOENE DESATURASE"/>
    <property type="match status" value="1"/>
</dbReference>
<evidence type="ECO:0000256" key="1">
    <source>
        <dbReference type="ARBA" id="ARBA00004829"/>
    </source>
</evidence>
<dbReference type="PANTHER" id="PTHR43734:SF7">
    <property type="entry name" value="4,4'-DIAPONEUROSPORENE OXYGENASE"/>
    <property type="match status" value="1"/>
</dbReference>
<dbReference type="InterPro" id="IPR002937">
    <property type="entry name" value="Amino_oxidase"/>
</dbReference>
<dbReference type="NCBIfam" id="NF045637">
    <property type="entry name" value="carotdesatCrtDProt"/>
    <property type="match status" value="1"/>
</dbReference>
<proteinExistence type="inferred from homology"/>
<evidence type="ECO:0000313" key="9">
    <source>
        <dbReference type="Proteomes" id="UP000635142"/>
    </source>
</evidence>
<dbReference type="PROSITE" id="PS00982">
    <property type="entry name" value="PHYTOENE_DH"/>
    <property type="match status" value="1"/>
</dbReference>
<organism evidence="8 9">
    <name type="scientific">Sulfitobacter aestuariivivens</name>
    <dbReference type="NCBI Taxonomy" id="2766981"/>
    <lineage>
        <taxon>Bacteria</taxon>
        <taxon>Pseudomonadati</taxon>
        <taxon>Pseudomonadota</taxon>
        <taxon>Alphaproteobacteria</taxon>
        <taxon>Rhodobacterales</taxon>
        <taxon>Roseobacteraceae</taxon>
        <taxon>Sulfitobacter</taxon>
    </lineage>
</organism>
<dbReference type="GO" id="GO:0016117">
    <property type="term" value="P:carotenoid biosynthetic process"/>
    <property type="evidence" value="ECO:0007669"/>
    <property type="project" value="UniProtKB-KW"/>
</dbReference>
<dbReference type="InterPro" id="IPR054841">
    <property type="entry name" value="carotdesatCrtD"/>
</dbReference>
<protein>
    <submittedName>
        <fullName evidence="8">Phytoene desaturase</fullName>
    </submittedName>
</protein>
<evidence type="ECO:0000256" key="6">
    <source>
        <dbReference type="SAM" id="MobiDB-lite"/>
    </source>
</evidence>
<evidence type="ECO:0000256" key="4">
    <source>
        <dbReference type="ARBA" id="ARBA00023002"/>
    </source>
</evidence>
<comment type="caution">
    <text evidence="8">The sequence shown here is derived from an EMBL/GenBank/DDBJ whole genome shotgun (WGS) entry which is preliminary data.</text>
</comment>
<dbReference type="NCBIfam" id="TIGR02734">
    <property type="entry name" value="crtI_fam"/>
    <property type="match status" value="1"/>
</dbReference>
<accession>A0A927D4Y3</accession>
<dbReference type="Pfam" id="PF01593">
    <property type="entry name" value="Amino_oxidase"/>
    <property type="match status" value="1"/>
</dbReference>
<evidence type="ECO:0000256" key="2">
    <source>
        <dbReference type="ARBA" id="ARBA00006046"/>
    </source>
</evidence>
<dbReference type="AlphaFoldDB" id="A0A927D4Y3"/>
<dbReference type="Proteomes" id="UP000635142">
    <property type="component" value="Unassembled WGS sequence"/>
</dbReference>
<evidence type="ECO:0000256" key="5">
    <source>
        <dbReference type="RuleBase" id="RU362075"/>
    </source>
</evidence>
<comment type="pathway">
    <text evidence="1 5">Carotenoid biosynthesis.</text>
</comment>
<dbReference type="InterPro" id="IPR014105">
    <property type="entry name" value="Carotenoid/retinoid_OxRdtase"/>
</dbReference>
<gene>
    <name evidence="8" type="primary">crtI</name>
    <name evidence="8" type="ORF">H9Q16_14090</name>
</gene>
<dbReference type="Gene3D" id="3.50.50.60">
    <property type="entry name" value="FAD/NAD(P)-binding domain"/>
    <property type="match status" value="2"/>
</dbReference>
<reference evidence="8" key="1">
    <citation type="submission" date="2020-08" db="EMBL/GenBank/DDBJ databases">
        <title>Sulfitobacter aestuariivivens sp. nov., isolated from a tidal flat.</title>
        <authorList>
            <person name="Park S."/>
            <person name="Yoon J.-H."/>
        </authorList>
    </citation>
    <scope>NUCLEOTIDE SEQUENCE</scope>
    <source>
        <strain evidence="8">TSTF-M16</strain>
    </source>
</reference>
<dbReference type="GO" id="GO:0016627">
    <property type="term" value="F:oxidoreductase activity, acting on the CH-CH group of donors"/>
    <property type="evidence" value="ECO:0007669"/>
    <property type="project" value="UniProtKB-ARBA"/>
</dbReference>
<name>A0A927D4Y3_9RHOB</name>
<keyword evidence="3 5" id="KW-0125">Carotenoid biosynthesis</keyword>
<evidence type="ECO:0000256" key="3">
    <source>
        <dbReference type="ARBA" id="ARBA00022746"/>
    </source>
</evidence>
<sequence>MPPAQPSHIAIIGAGIGGLAAALRLASAGLQVSVFDSHTAPGGKMRTVPSAAGPVDAGPTVLTLKPVFDALFADAGARLEDHVTLETEPLLARHFWPDGTTLDLFSDIQASVDTVSRTFGTTAAAEFRAFTARANRLFDAFEGPMMQAATPSLGALTRHTLRNPALIPQMAPHQTLSRMLARRFSDPRLAQLFARYATYVGGTPEQSPAILSLIWAAEQRGVWHVKGGMHRLAVAIADLAQANGASFHFDAHVTRIEMQDQQPVAIHTNGDRHPVDMVLFNGDPRALTQGALGDGITTAVSGQATEPRSLSAQVHAFAATVDDTVPLAAHNVFFAADPAREYHPLHKGKAQSDPTLYICAQDRFGGRKPVGQERFEIIMNAAPVGSGAAPDDNEVTKCQTLIFNRLRQFGLHFTPTPGPETLTGPAAFHQMFPHSAGSLYGRSPRGMMAAFHRPTARTAIKGLYLVGGGAHPGAGVPMATLSAAHAADAILNDLSLTSTSRPADTHGGMSMGSATMARAPFRS</sequence>
<comment type="similarity">
    <text evidence="2 5">Belongs to the carotenoid/retinoid oxidoreductase family.</text>
</comment>
<feature type="region of interest" description="Disordered" evidence="6">
    <location>
        <begin position="498"/>
        <end position="523"/>
    </location>
</feature>
<dbReference type="SUPFAM" id="SSF51905">
    <property type="entry name" value="FAD/NAD(P)-binding domain"/>
    <property type="match status" value="1"/>
</dbReference>
<dbReference type="EMBL" id="JACTAG010000002">
    <property type="protein sequence ID" value="MBD3665059.1"/>
    <property type="molecule type" value="Genomic_DNA"/>
</dbReference>
<feature type="domain" description="Amine oxidase" evidence="7">
    <location>
        <begin position="16"/>
        <end position="491"/>
    </location>
</feature>
<dbReference type="InterPro" id="IPR008150">
    <property type="entry name" value="Phytoene_DH_bac_CS"/>
</dbReference>
<keyword evidence="9" id="KW-1185">Reference proteome</keyword>
<dbReference type="PRINTS" id="PR00420">
    <property type="entry name" value="RNGMNOXGNASE"/>
</dbReference>
<evidence type="ECO:0000259" key="7">
    <source>
        <dbReference type="Pfam" id="PF01593"/>
    </source>
</evidence>
<keyword evidence="4 5" id="KW-0560">Oxidoreductase</keyword>
<dbReference type="InterPro" id="IPR036188">
    <property type="entry name" value="FAD/NAD-bd_sf"/>
</dbReference>
<evidence type="ECO:0000313" key="8">
    <source>
        <dbReference type="EMBL" id="MBD3665059.1"/>
    </source>
</evidence>